<dbReference type="AlphaFoldDB" id="A0A2P6AQE2"/>
<evidence type="ECO:0000313" key="2">
    <source>
        <dbReference type="EMBL" id="PQA30422.1"/>
    </source>
</evidence>
<dbReference type="SUPFAM" id="SSF56954">
    <property type="entry name" value="Outer membrane efflux proteins (OEP)"/>
    <property type="match status" value="1"/>
</dbReference>
<dbReference type="GO" id="GO:0015562">
    <property type="term" value="F:efflux transmembrane transporter activity"/>
    <property type="evidence" value="ECO:0007669"/>
    <property type="project" value="InterPro"/>
</dbReference>
<dbReference type="Gene3D" id="1.20.1600.10">
    <property type="entry name" value="Outer membrane efflux proteins (OEP)"/>
    <property type="match status" value="1"/>
</dbReference>
<accession>A0A2P6AQE2</accession>
<keyword evidence="3" id="KW-1185">Reference proteome</keyword>
<name>A0A2P6AQE2_9GAMM</name>
<dbReference type="OrthoDB" id="9770517at2"/>
<organism evidence="2 3">
    <name type="scientific">Amnimonas aquatica</name>
    <dbReference type="NCBI Taxonomy" id="2094561"/>
    <lineage>
        <taxon>Bacteria</taxon>
        <taxon>Pseudomonadati</taxon>
        <taxon>Pseudomonadota</taxon>
        <taxon>Gammaproteobacteria</taxon>
        <taxon>Moraxellales</taxon>
        <taxon>Moraxellaceae</taxon>
        <taxon>Amnimonas</taxon>
    </lineage>
</organism>
<dbReference type="InterPro" id="IPR003423">
    <property type="entry name" value="OMP_efflux"/>
</dbReference>
<protein>
    <recommendedName>
        <fullName evidence="4">RND transporter</fullName>
    </recommendedName>
</protein>
<dbReference type="PANTHER" id="PTHR30203:SF25">
    <property type="entry name" value="OUTER MEMBRANE PROTEIN-RELATED"/>
    <property type="match status" value="1"/>
</dbReference>
<dbReference type="InterPro" id="IPR010131">
    <property type="entry name" value="MdtP/NodT-like"/>
</dbReference>
<proteinExistence type="inferred from homology"/>
<dbReference type="Gene3D" id="2.20.200.10">
    <property type="entry name" value="Outer membrane efflux proteins (OEP)"/>
    <property type="match status" value="1"/>
</dbReference>
<dbReference type="Pfam" id="PF02321">
    <property type="entry name" value="OEP"/>
    <property type="match status" value="1"/>
</dbReference>
<sequence>MTLSPAWQGGANEGEVLAREWWRQFSDPVLDALIAQGLAGNHDARLAVARVAQARAGLGASQSQLWPSLALTGSRSDSRSGLPAAYKAGEPDTQASRLALDLNWELDIFGAARAARRAAGRDLLAAEAGIDGARLMVSGEIARQYFIWRGARERLLLLEDILGSLRRTEALTRSRHRAGLASDLDVALTSGETRNTEALAPQ</sequence>
<evidence type="ECO:0000313" key="3">
    <source>
        <dbReference type="Proteomes" id="UP000243900"/>
    </source>
</evidence>
<feature type="non-terminal residue" evidence="2">
    <location>
        <position position="202"/>
    </location>
</feature>
<comment type="caution">
    <text evidence="2">The sequence shown here is derived from an EMBL/GenBank/DDBJ whole genome shotgun (WGS) entry which is preliminary data.</text>
</comment>
<dbReference type="PANTHER" id="PTHR30203">
    <property type="entry name" value="OUTER MEMBRANE CATION EFFLUX PROTEIN"/>
    <property type="match status" value="1"/>
</dbReference>
<comment type="similarity">
    <text evidence="1">Belongs to the outer membrane factor (OMF) (TC 1.B.17) family.</text>
</comment>
<evidence type="ECO:0000256" key="1">
    <source>
        <dbReference type="ARBA" id="ARBA00007613"/>
    </source>
</evidence>
<dbReference type="EMBL" id="PTQZ01000318">
    <property type="protein sequence ID" value="PQA30422.1"/>
    <property type="molecule type" value="Genomic_DNA"/>
</dbReference>
<dbReference type="RefSeq" id="WP_158249328.1">
    <property type="nucleotide sequence ID" value="NZ_PTQZ01000318.1"/>
</dbReference>
<gene>
    <name evidence="2" type="ORF">C5O18_09515</name>
</gene>
<reference evidence="3" key="1">
    <citation type="submission" date="2018-02" db="EMBL/GenBank/DDBJ databases">
        <title>Genome sequencing of Solimonas sp. HR-BB.</title>
        <authorList>
            <person name="Lee Y."/>
            <person name="Jeon C.O."/>
        </authorList>
    </citation>
    <scope>NUCLEOTIDE SEQUENCE [LARGE SCALE GENOMIC DNA]</scope>
    <source>
        <strain evidence="3">HR-E</strain>
    </source>
</reference>
<evidence type="ECO:0008006" key="4">
    <source>
        <dbReference type="Google" id="ProtNLM"/>
    </source>
</evidence>
<dbReference type="Proteomes" id="UP000243900">
    <property type="component" value="Unassembled WGS sequence"/>
</dbReference>